<accession>A0A1B3XIN6</accession>
<reference evidence="1 2" key="1">
    <citation type="submission" date="2016-08" db="EMBL/GenBank/DDBJ databases">
        <title>Complete genome sequence of Bacillus muralis G25-68, a strain with toxicity to nematodes.</title>
        <authorList>
            <person name="Zheng Z."/>
        </authorList>
    </citation>
    <scope>NUCLEOTIDE SEQUENCE [LARGE SCALE GENOMIC DNA]</scope>
    <source>
        <strain evidence="1 2">G25-68</strain>
    </source>
</reference>
<protein>
    <submittedName>
        <fullName evidence="1">Uncharacterized protein</fullName>
    </submittedName>
</protein>
<name>A0A1B3XIN6_9BACI</name>
<dbReference type="KEGG" id="bmur:ABE28_001715"/>
<gene>
    <name evidence="1" type="ORF">ABE28_001715</name>
</gene>
<proteinExistence type="predicted"/>
<dbReference type="AlphaFoldDB" id="A0A1B3XIN6"/>
<dbReference type="Proteomes" id="UP000077926">
    <property type="component" value="Chromosome"/>
</dbReference>
<evidence type="ECO:0000313" key="2">
    <source>
        <dbReference type="Proteomes" id="UP000077926"/>
    </source>
</evidence>
<organism evidence="1 2">
    <name type="scientific">Peribacillus muralis</name>
    <dbReference type="NCBI Taxonomy" id="264697"/>
    <lineage>
        <taxon>Bacteria</taxon>
        <taxon>Bacillati</taxon>
        <taxon>Bacillota</taxon>
        <taxon>Bacilli</taxon>
        <taxon>Bacillales</taxon>
        <taxon>Bacillaceae</taxon>
        <taxon>Peribacillus</taxon>
    </lineage>
</organism>
<sequence length="81" mass="9670">MRLSDYKIHASFNFGFYWKNTSLKKLKKIHCRKFALRFEAYEDVDISTVFRDFGTHGVECHFGHFRQECGSTSFEFIFIVC</sequence>
<evidence type="ECO:0000313" key="1">
    <source>
        <dbReference type="EMBL" id="AOH53057.1"/>
    </source>
</evidence>
<keyword evidence="2" id="KW-1185">Reference proteome</keyword>
<dbReference type="EMBL" id="CP017080">
    <property type="protein sequence ID" value="AOH53057.1"/>
    <property type="molecule type" value="Genomic_DNA"/>
</dbReference>